<reference evidence="3" key="1">
    <citation type="submission" date="2019-10" db="EMBL/GenBank/DDBJ databases">
        <title>Conservation and host-specific expression of non-tandemly repeated heterogenous ribosome RNA gene in arbuscular mycorrhizal fungi.</title>
        <authorList>
            <person name="Maeda T."/>
            <person name="Kobayashi Y."/>
            <person name="Nakagawa T."/>
            <person name="Ezawa T."/>
            <person name="Yamaguchi K."/>
            <person name="Bino T."/>
            <person name="Nishimoto Y."/>
            <person name="Shigenobu S."/>
            <person name="Kawaguchi M."/>
        </authorList>
    </citation>
    <scope>NUCLEOTIDE SEQUENCE</scope>
    <source>
        <strain evidence="3">HR1</strain>
    </source>
</reference>
<evidence type="ECO:0000313" key="4">
    <source>
        <dbReference type="Proteomes" id="UP000615446"/>
    </source>
</evidence>
<dbReference type="OrthoDB" id="2507450at2759"/>
<proteinExistence type="predicted"/>
<dbReference type="EMBL" id="BLAL01000013">
    <property type="protein sequence ID" value="GES75105.1"/>
    <property type="molecule type" value="Genomic_DNA"/>
</dbReference>
<protein>
    <submittedName>
        <fullName evidence="3">Uncharacterized protein</fullName>
    </submittedName>
</protein>
<dbReference type="Proteomes" id="UP000615446">
    <property type="component" value="Unassembled WGS sequence"/>
</dbReference>
<feature type="signal peptide" evidence="2">
    <location>
        <begin position="1"/>
        <end position="19"/>
    </location>
</feature>
<name>A0A8H3KW98_9GLOM</name>
<evidence type="ECO:0000256" key="2">
    <source>
        <dbReference type="SAM" id="SignalP"/>
    </source>
</evidence>
<keyword evidence="2" id="KW-0732">Signal</keyword>
<gene>
    <name evidence="3" type="ORF">RCL2_000256300</name>
</gene>
<dbReference type="AlphaFoldDB" id="A0A8H3KW98"/>
<comment type="caution">
    <text evidence="3">The sequence shown here is derived from an EMBL/GenBank/DDBJ whole genome shotgun (WGS) entry which is preliminary data.</text>
</comment>
<evidence type="ECO:0000256" key="1">
    <source>
        <dbReference type="SAM" id="MobiDB-lite"/>
    </source>
</evidence>
<feature type="region of interest" description="Disordered" evidence="1">
    <location>
        <begin position="112"/>
        <end position="160"/>
    </location>
</feature>
<organism evidence="3 4">
    <name type="scientific">Rhizophagus clarus</name>
    <dbReference type="NCBI Taxonomy" id="94130"/>
    <lineage>
        <taxon>Eukaryota</taxon>
        <taxon>Fungi</taxon>
        <taxon>Fungi incertae sedis</taxon>
        <taxon>Mucoromycota</taxon>
        <taxon>Glomeromycotina</taxon>
        <taxon>Glomeromycetes</taxon>
        <taxon>Glomerales</taxon>
        <taxon>Glomeraceae</taxon>
        <taxon>Rhizophagus</taxon>
    </lineage>
</organism>
<sequence>MKLQLMFFFLLSLTIVHQAVPVAVRLSRRRFGQEHTPQADTTYQAVKDIAKGTNKEEQAGNLSGAMVRALLAKATTCDQQDRADEIIDLAISLGGERKKKLIKVAKKYRQLERNTPKAGQPSALCHKPPRHKELDGLVQAQDPTGKPVHSGKGKKKDPGH</sequence>
<feature type="chain" id="PRO_5034739693" evidence="2">
    <location>
        <begin position="20"/>
        <end position="160"/>
    </location>
</feature>
<accession>A0A8H3KW98</accession>
<feature type="compositionally biased region" description="Basic residues" evidence="1">
    <location>
        <begin position="149"/>
        <end position="160"/>
    </location>
</feature>
<evidence type="ECO:0000313" key="3">
    <source>
        <dbReference type="EMBL" id="GES75105.1"/>
    </source>
</evidence>